<evidence type="ECO:0000313" key="5">
    <source>
        <dbReference type="Proteomes" id="UP000765845"/>
    </source>
</evidence>
<dbReference type="PANTHER" id="PTHR48081">
    <property type="entry name" value="AB HYDROLASE SUPERFAMILY PROTEIN C4A8.06C"/>
    <property type="match status" value="1"/>
</dbReference>
<dbReference type="SUPFAM" id="SSF53474">
    <property type="entry name" value="alpha/beta-Hydrolases"/>
    <property type="match status" value="1"/>
</dbReference>
<accession>A0ABX1GBD1</accession>
<evidence type="ECO:0000259" key="3">
    <source>
        <dbReference type="Pfam" id="PF07859"/>
    </source>
</evidence>
<feature type="domain" description="Alpha/beta hydrolase fold-3" evidence="3">
    <location>
        <begin position="119"/>
        <end position="319"/>
    </location>
</feature>
<comment type="caution">
    <text evidence="4">The sequence shown here is derived from an EMBL/GenBank/DDBJ whole genome shotgun (WGS) entry which is preliminary data.</text>
</comment>
<keyword evidence="2 4" id="KW-0378">Hydrolase</keyword>
<dbReference type="RefSeq" id="WP_168448462.1">
    <property type="nucleotide sequence ID" value="NZ_JAAWWK010000001.1"/>
</dbReference>
<reference evidence="4 5" key="1">
    <citation type="submission" date="2020-04" db="EMBL/GenBank/DDBJ databases">
        <authorList>
            <person name="Yoon J."/>
        </authorList>
    </citation>
    <scope>NUCLEOTIDE SEQUENCE [LARGE SCALE GENOMIC DNA]</scope>
    <source>
        <strain evidence="4 5">KMU-166</strain>
    </source>
</reference>
<proteinExistence type="inferred from homology"/>
<dbReference type="Proteomes" id="UP000765845">
    <property type="component" value="Unassembled WGS sequence"/>
</dbReference>
<dbReference type="InterPro" id="IPR029058">
    <property type="entry name" value="AB_hydrolase_fold"/>
</dbReference>
<dbReference type="Pfam" id="PF07859">
    <property type="entry name" value="Abhydrolase_3"/>
    <property type="match status" value="1"/>
</dbReference>
<sequence length="346" mass="38286">MKNNKPNKTNWFKAVSEKALRKLIFTSLPLPEGVSDEMRESLRKSPPMRATIHKLICKFMSISKLMERAEEMDRLKARSVEETAATLSVSIEQDSIDGVNVYWLTPETIDPQHEDHLFINLHGGGYIMGAGMAGNDEAVLIAARAKVKVLAVDYRMAPDHPAPAGLDDVTAVWKYLLKSRSAGSMAMGGTSAGGGLTLGSIHKFKDMGLELPGAIYAGTPGGDCHRTGDSYCINEGIDRMLVSRDGILRRICEEMYPGELGAEHRYVSPLRGDFENFPPGCLISGTRDILLSDTVMVHRKLRRAGVDADLHIYEGLSHADYMEVWDSPESREHYAELNAFLLKHLQ</sequence>
<dbReference type="Gene3D" id="3.40.50.1820">
    <property type="entry name" value="alpha/beta hydrolase"/>
    <property type="match status" value="1"/>
</dbReference>
<dbReference type="InterPro" id="IPR050300">
    <property type="entry name" value="GDXG_lipolytic_enzyme"/>
</dbReference>
<evidence type="ECO:0000256" key="2">
    <source>
        <dbReference type="ARBA" id="ARBA00022801"/>
    </source>
</evidence>
<gene>
    <name evidence="4" type="ORF">HCU74_00620</name>
</gene>
<dbReference type="EMBL" id="JAAWWK010000001">
    <property type="protein sequence ID" value="NKI15908.1"/>
    <property type="molecule type" value="Genomic_DNA"/>
</dbReference>
<organism evidence="4 5">
    <name type="scientific">Spongiibacter thalassae</name>
    <dbReference type="NCBI Taxonomy" id="2721624"/>
    <lineage>
        <taxon>Bacteria</taxon>
        <taxon>Pseudomonadati</taxon>
        <taxon>Pseudomonadota</taxon>
        <taxon>Gammaproteobacteria</taxon>
        <taxon>Cellvibrionales</taxon>
        <taxon>Spongiibacteraceae</taxon>
        <taxon>Spongiibacter</taxon>
    </lineage>
</organism>
<evidence type="ECO:0000313" key="4">
    <source>
        <dbReference type="EMBL" id="NKI15908.1"/>
    </source>
</evidence>
<dbReference type="GO" id="GO:0016787">
    <property type="term" value="F:hydrolase activity"/>
    <property type="evidence" value="ECO:0007669"/>
    <property type="project" value="UniProtKB-KW"/>
</dbReference>
<dbReference type="InterPro" id="IPR013094">
    <property type="entry name" value="AB_hydrolase_3"/>
</dbReference>
<protein>
    <submittedName>
        <fullName evidence="4">Alpha/beta hydrolase</fullName>
    </submittedName>
</protein>
<dbReference type="PANTHER" id="PTHR48081:SF30">
    <property type="entry name" value="ACETYL-HYDROLASE LIPR-RELATED"/>
    <property type="match status" value="1"/>
</dbReference>
<keyword evidence="5" id="KW-1185">Reference proteome</keyword>
<evidence type="ECO:0000256" key="1">
    <source>
        <dbReference type="ARBA" id="ARBA00010515"/>
    </source>
</evidence>
<name>A0ABX1GBD1_9GAMM</name>
<comment type="similarity">
    <text evidence="1">Belongs to the 'GDXG' lipolytic enzyme family.</text>
</comment>